<gene>
    <name evidence="2" type="ORF">DAD186_09570</name>
</gene>
<dbReference type="KEGG" id="dva:DAD186_09570"/>
<dbReference type="Proteomes" id="UP000092596">
    <property type="component" value="Chromosome"/>
</dbReference>
<keyword evidence="1" id="KW-0862">Zinc</keyword>
<dbReference type="GO" id="GO:0046872">
    <property type="term" value="F:metal ion binding"/>
    <property type="evidence" value="ECO:0007669"/>
    <property type="project" value="UniProtKB-KW"/>
</dbReference>
<proteinExistence type="predicted"/>
<reference evidence="2 3" key="1">
    <citation type="submission" date="2015-06" db="EMBL/GenBank/DDBJ databases">
        <title>Investigation of pathophysiology for high-risk pregnancy and development of treatment modality based on it.</title>
        <authorList>
            <person name="Kim B.-C."/>
            <person name="Lim S."/>
        </authorList>
    </citation>
    <scope>NUCLEOTIDE SEQUENCE [LARGE SCALE GENOMIC DNA]</scope>
    <source>
        <strain evidence="2 3">AD1-86</strain>
    </source>
</reference>
<evidence type="ECO:0000313" key="3">
    <source>
        <dbReference type="Proteomes" id="UP000092596"/>
    </source>
</evidence>
<dbReference type="AlphaFoldDB" id="A0A1B0ZHW5"/>
<dbReference type="GO" id="GO:0006284">
    <property type="term" value="P:base-excision repair"/>
    <property type="evidence" value="ECO:0007669"/>
    <property type="project" value="InterPro"/>
</dbReference>
<dbReference type="STRING" id="1630135.DAD186_09570"/>
<dbReference type="PANTHER" id="PTHR30037:SF4">
    <property type="entry name" value="DNA-3-METHYLADENINE GLYCOSYLASE I"/>
    <property type="match status" value="1"/>
</dbReference>
<dbReference type="InterPro" id="IPR011257">
    <property type="entry name" value="DNA_glycosylase"/>
</dbReference>
<dbReference type="PATRIC" id="fig|1630135.4.peg.956"/>
<dbReference type="Pfam" id="PF03352">
    <property type="entry name" value="Adenine_glyco"/>
    <property type="match status" value="1"/>
</dbReference>
<dbReference type="RefSeq" id="WP_065247703.1">
    <property type="nucleotide sequence ID" value="NZ_CP012117.1"/>
</dbReference>
<dbReference type="InterPro" id="IPR052891">
    <property type="entry name" value="DNA-3mA_glycosylase"/>
</dbReference>
<accession>A0A1B0ZHW5</accession>
<name>A0A1B0ZHW5_9MICO</name>
<sequence length="203" mass="22661">MNSTVTQLPSWASSSPLMENYYLTEWGVPVTDETGVFERVSLEVFQCGLSWSTILARREAFREVFHSFEVDRVAAMGESDVERLMGDRRIIRNRRKIEATIGNARAAQVLREEGTDLATLIWSYVPEETYAPQVQEEIPSRDEISTRMSKDLKARGFSFVGPTTCFALMEAIGVVDTHLVTSPRRGSSGVFGSDGRRADAATL</sequence>
<dbReference type="SUPFAM" id="SSF48150">
    <property type="entry name" value="DNA-glycosylase"/>
    <property type="match status" value="1"/>
</dbReference>
<dbReference type="GO" id="GO:0008725">
    <property type="term" value="F:DNA-3-methyladenine glycosylase activity"/>
    <property type="evidence" value="ECO:0007669"/>
    <property type="project" value="InterPro"/>
</dbReference>
<dbReference type="InterPro" id="IPR005019">
    <property type="entry name" value="Adenine_glyco"/>
</dbReference>
<evidence type="ECO:0000313" key="2">
    <source>
        <dbReference type="EMBL" id="ANP27507.1"/>
    </source>
</evidence>
<dbReference type="Gene3D" id="1.10.340.30">
    <property type="entry name" value="Hypothetical protein, domain 2"/>
    <property type="match status" value="1"/>
</dbReference>
<dbReference type="EMBL" id="CP012117">
    <property type="protein sequence ID" value="ANP27507.1"/>
    <property type="molecule type" value="Genomic_DNA"/>
</dbReference>
<feature type="binding site" evidence="1">
    <location>
        <position position="178"/>
    </location>
    <ligand>
        <name>Zn(2+)</name>
        <dbReference type="ChEBI" id="CHEBI:29105"/>
    </ligand>
</feature>
<organism evidence="2 3">
    <name type="scientific">Dermabacter vaginalis</name>
    <dbReference type="NCBI Taxonomy" id="1630135"/>
    <lineage>
        <taxon>Bacteria</taxon>
        <taxon>Bacillati</taxon>
        <taxon>Actinomycetota</taxon>
        <taxon>Actinomycetes</taxon>
        <taxon>Micrococcales</taxon>
        <taxon>Dermabacteraceae</taxon>
        <taxon>Dermabacter</taxon>
    </lineage>
</organism>
<evidence type="ECO:0000256" key="1">
    <source>
        <dbReference type="PIRSR" id="PIRSR605019-1"/>
    </source>
</evidence>
<keyword evidence="1" id="KW-0479">Metal-binding</keyword>
<protein>
    <submittedName>
        <fullName evidence="2">DNA-3-methyladenine glycosylase I</fullName>
    </submittedName>
</protein>
<dbReference type="PANTHER" id="PTHR30037">
    <property type="entry name" value="DNA-3-METHYLADENINE GLYCOSYLASE 1"/>
    <property type="match status" value="1"/>
</dbReference>